<sequence>MTDGLTVDEALRALAALEAAWKDDDEALAALAAGGDGERPLPALVAAYGEHAMDTLMALAFGLRATMSEEEMAELSDAVSANIGARMSALLTQTLKAWGMLAPADDLGVTKVIAHTVIDAMRAVTEEPNKTEVLPLLATFRTYALNDS</sequence>
<dbReference type="RefSeq" id="WP_045691916.1">
    <property type="nucleotide sequence ID" value="NZ_CP163445.1"/>
</dbReference>
<gene>
    <name evidence="1" type="ORF">AB2U05_30805</name>
</gene>
<accession>A0AB39TU01</accession>
<evidence type="ECO:0000313" key="1">
    <source>
        <dbReference type="EMBL" id="XDQ82574.1"/>
    </source>
</evidence>
<proteinExistence type="predicted"/>
<dbReference type="AlphaFoldDB" id="A0AB39TU01"/>
<organism evidence="1">
    <name type="scientific">Streptomyces sp. Y1</name>
    <dbReference type="NCBI Taxonomy" id="3238634"/>
    <lineage>
        <taxon>Bacteria</taxon>
        <taxon>Bacillati</taxon>
        <taxon>Actinomycetota</taxon>
        <taxon>Actinomycetes</taxon>
        <taxon>Kitasatosporales</taxon>
        <taxon>Streptomycetaceae</taxon>
        <taxon>Streptomyces</taxon>
    </lineage>
</organism>
<protein>
    <submittedName>
        <fullName evidence="1">Uncharacterized protein</fullName>
    </submittedName>
</protein>
<reference evidence="1" key="1">
    <citation type="submission" date="2024-07" db="EMBL/GenBank/DDBJ databases">
        <authorList>
            <person name="Yu S.T."/>
        </authorList>
    </citation>
    <scope>NUCLEOTIDE SEQUENCE</scope>
    <source>
        <strain evidence="1">Y1</strain>
    </source>
</reference>
<name>A0AB39TU01_9ACTN</name>
<dbReference type="EMBL" id="CP163445">
    <property type="protein sequence ID" value="XDQ82574.1"/>
    <property type="molecule type" value="Genomic_DNA"/>
</dbReference>